<dbReference type="Pfam" id="PF02464">
    <property type="entry name" value="CinA"/>
    <property type="match status" value="1"/>
</dbReference>
<gene>
    <name evidence="3" type="ORF">CTOB1V02_LOCUS17107</name>
</gene>
<evidence type="ECO:0000259" key="2">
    <source>
        <dbReference type="Pfam" id="PF18146"/>
    </source>
</evidence>
<dbReference type="AlphaFoldDB" id="A0A7R8ZWP8"/>
<dbReference type="Gene3D" id="3.90.950.20">
    <property type="entry name" value="CinA-like"/>
    <property type="match status" value="1"/>
</dbReference>
<name>A0A7R8ZWP8_9CRUS</name>
<evidence type="ECO:0000259" key="1">
    <source>
        <dbReference type="Pfam" id="PF02464"/>
    </source>
</evidence>
<dbReference type="InterPro" id="IPR036653">
    <property type="entry name" value="CinA-like_C"/>
</dbReference>
<dbReference type="InterPro" id="IPR041424">
    <property type="entry name" value="CinA_KH"/>
</dbReference>
<reference evidence="3" key="1">
    <citation type="submission" date="2020-11" db="EMBL/GenBank/DDBJ databases">
        <authorList>
            <person name="Tran Van P."/>
        </authorList>
    </citation>
    <scope>NUCLEOTIDE SEQUENCE</scope>
</reference>
<dbReference type="EMBL" id="OB721084">
    <property type="protein sequence ID" value="CAD7239292.1"/>
    <property type="molecule type" value="Genomic_DNA"/>
</dbReference>
<dbReference type="InterPro" id="IPR008136">
    <property type="entry name" value="CinA_C"/>
</dbReference>
<evidence type="ECO:0000313" key="3">
    <source>
        <dbReference type="EMBL" id="CAD7239292.1"/>
    </source>
</evidence>
<feature type="domain" description="CinA KH" evidence="2">
    <location>
        <begin position="1"/>
        <end position="66"/>
    </location>
</feature>
<protein>
    <submittedName>
        <fullName evidence="3">Uncharacterized protein</fullName>
    </submittedName>
</protein>
<feature type="domain" description="CinA C-terminal" evidence="1">
    <location>
        <begin position="75"/>
        <end position="118"/>
    </location>
</feature>
<dbReference type="OrthoDB" id="270728at2759"/>
<sequence length="118" mass="13065">MGIPESELSDRLDDFENNLAKDISLAYLPSGGRVRLRLSTKDYDQNKGNERLDEQVERLRMVLGEELIVDDSDAVEVLIAKLLKQKKWSLAFAESCTGGALATRFTEHAGASAFFNGS</sequence>
<feature type="non-terminal residue" evidence="3">
    <location>
        <position position="118"/>
    </location>
</feature>
<dbReference type="Pfam" id="PF18146">
    <property type="entry name" value="CinA_KH"/>
    <property type="match status" value="1"/>
</dbReference>
<accession>A0A7R8ZWP8</accession>
<organism evidence="3">
    <name type="scientific">Cyprideis torosa</name>
    <dbReference type="NCBI Taxonomy" id="163714"/>
    <lineage>
        <taxon>Eukaryota</taxon>
        <taxon>Metazoa</taxon>
        <taxon>Ecdysozoa</taxon>
        <taxon>Arthropoda</taxon>
        <taxon>Crustacea</taxon>
        <taxon>Oligostraca</taxon>
        <taxon>Ostracoda</taxon>
        <taxon>Podocopa</taxon>
        <taxon>Podocopida</taxon>
        <taxon>Cytherocopina</taxon>
        <taxon>Cytheroidea</taxon>
        <taxon>Cytherideidae</taxon>
        <taxon>Cyprideis</taxon>
    </lineage>
</organism>
<dbReference type="SUPFAM" id="SSF142433">
    <property type="entry name" value="CinA-like"/>
    <property type="match status" value="1"/>
</dbReference>
<proteinExistence type="predicted"/>